<name>A0AAV6PRK3_SOLSE</name>
<dbReference type="EMBL" id="JAGKHQ010000021">
    <property type="protein sequence ID" value="KAG7475005.1"/>
    <property type="molecule type" value="Genomic_DNA"/>
</dbReference>
<evidence type="ECO:0000313" key="1">
    <source>
        <dbReference type="EMBL" id="KAG7475005.1"/>
    </source>
</evidence>
<dbReference type="Proteomes" id="UP000693946">
    <property type="component" value="Linkage Group LG9"/>
</dbReference>
<accession>A0AAV6PRK3</accession>
<organism evidence="1 2">
    <name type="scientific">Solea senegalensis</name>
    <name type="common">Senegalese sole</name>
    <dbReference type="NCBI Taxonomy" id="28829"/>
    <lineage>
        <taxon>Eukaryota</taxon>
        <taxon>Metazoa</taxon>
        <taxon>Chordata</taxon>
        <taxon>Craniata</taxon>
        <taxon>Vertebrata</taxon>
        <taxon>Euteleostomi</taxon>
        <taxon>Actinopterygii</taxon>
        <taxon>Neopterygii</taxon>
        <taxon>Teleostei</taxon>
        <taxon>Neoteleostei</taxon>
        <taxon>Acanthomorphata</taxon>
        <taxon>Carangaria</taxon>
        <taxon>Pleuronectiformes</taxon>
        <taxon>Pleuronectoidei</taxon>
        <taxon>Soleidae</taxon>
        <taxon>Solea</taxon>
    </lineage>
</organism>
<proteinExistence type="predicted"/>
<gene>
    <name evidence="1" type="ORF">JOB18_021787</name>
</gene>
<keyword evidence="2" id="KW-1185">Reference proteome</keyword>
<sequence length="163" mass="18234">MTLIGFDCEFKLQRGHREPVVPVDATVAFVDPRAVHDDSMLTRSTALAVRSGQRELPAFTRTVYVMVVGHHTPVTDTQKCCRGPIRVCTNTPCPGKVLWARCKSMMRMTLQKMKGLNPWQLIVGLWIKRSVFVLDELEKDLLPASLSKCSGSDPMGLVHQTLE</sequence>
<reference evidence="1 2" key="1">
    <citation type="journal article" date="2021" name="Sci. Rep.">
        <title>Chromosome anchoring in Senegalese sole (Solea senegalensis) reveals sex-associated markers and genome rearrangements in flatfish.</title>
        <authorList>
            <person name="Guerrero-Cozar I."/>
            <person name="Gomez-Garrido J."/>
            <person name="Berbel C."/>
            <person name="Martinez-Blanch J.F."/>
            <person name="Alioto T."/>
            <person name="Claros M.G."/>
            <person name="Gagnaire P.A."/>
            <person name="Manchado M."/>
        </authorList>
    </citation>
    <scope>NUCLEOTIDE SEQUENCE [LARGE SCALE GENOMIC DNA]</scope>
    <source>
        <strain evidence="1">Sse05_10M</strain>
    </source>
</reference>
<dbReference type="AlphaFoldDB" id="A0AAV6PRK3"/>
<evidence type="ECO:0000313" key="2">
    <source>
        <dbReference type="Proteomes" id="UP000693946"/>
    </source>
</evidence>
<comment type="caution">
    <text evidence="1">The sequence shown here is derived from an EMBL/GenBank/DDBJ whole genome shotgun (WGS) entry which is preliminary data.</text>
</comment>
<protein>
    <submittedName>
        <fullName evidence="1">Uncharacterized protein</fullName>
    </submittedName>
</protein>